<proteinExistence type="predicted"/>
<comment type="caution">
    <text evidence="1">The sequence shown here is derived from an EMBL/GenBank/DDBJ whole genome shotgun (WGS) entry which is preliminary data.</text>
</comment>
<evidence type="ECO:0000313" key="1">
    <source>
        <dbReference type="EMBL" id="MFD2053734.1"/>
    </source>
</evidence>
<keyword evidence="2" id="KW-1185">Reference proteome</keyword>
<sequence length="139" mass="15326">MRKNIADKMLSGASLNYRKWLAQEAAALALTMEDFNDLDGISPSAILALAKIVAYGETDLARLAIACDLEPADLQTHLDGLCDFGFAVETVNGFSATASGEKVFVALGRNMIIRERFELNGRLEEIRILFRELHSDSEF</sequence>
<dbReference type="EMBL" id="JBHUGY010000019">
    <property type="protein sequence ID" value="MFD2053734.1"/>
    <property type="molecule type" value="Genomic_DNA"/>
</dbReference>
<evidence type="ECO:0000313" key="2">
    <source>
        <dbReference type="Proteomes" id="UP001597349"/>
    </source>
</evidence>
<accession>A0ABW4WAP8</accession>
<protein>
    <submittedName>
        <fullName evidence="1">Uncharacterized protein</fullName>
    </submittedName>
</protein>
<dbReference type="Proteomes" id="UP001597349">
    <property type="component" value="Unassembled WGS sequence"/>
</dbReference>
<dbReference type="RefSeq" id="WP_379018644.1">
    <property type="nucleotide sequence ID" value="NZ_JBHUGY010000019.1"/>
</dbReference>
<gene>
    <name evidence="1" type="ORF">ACFSQT_11765</name>
</gene>
<name>A0ABW4WAP8_9HYPH</name>
<organism evidence="1 2">
    <name type="scientific">Mesorhizobium calcicola</name>
    <dbReference type="NCBI Taxonomy" id="1300310"/>
    <lineage>
        <taxon>Bacteria</taxon>
        <taxon>Pseudomonadati</taxon>
        <taxon>Pseudomonadota</taxon>
        <taxon>Alphaproteobacteria</taxon>
        <taxon>Hyphomicrobiales</taxon>
        <taxon>Phyllobacteriaceae</taxon>
        <taxon>Mesorhizobium</taxon>
    </lineage>
</organism>
<reference evidence="2" key="1">
    <citation type="journal article" date="2019" name="Int. J. Syst. Evol. Microbiol.">
        <title>The Global Catalogue of Microorganisms (GCM) 10K type strain sequencing project: providing services to taxonomists for standard genome sequencing and annotation.</title>
        <authorList>
            <consortium name="The Broad Institute Genomics Platform"/>
            <consortium name="The Broad Institute Genome Sequencing Center for Infectious Disease"/>
            <person name="Wu L."/>
            <person name="Ma J."/>
        </authorList>
    </citation>
    <scope>NUCLEOTIDE SEQUENCE [LARGE SCALE GENOMIC DNA]</scope>
    <source>
        <strain evidence="2">CGMCC 1.16226</strain>
    </source>
</reference>